<name>A0A0G0V4K0_9BACT</name>
<keyword evidence="1" id="KW-0472">Membrane</keyword>
<keyword evidence="1" id="KW-1133">Transmembrane helix</keyword>
<dbReference type="Proteomes" id="UP000034746">
    <property type="component" value="Unassembled WGS sequence"/>
</dbReference>
<sequence>MHFRTKIFFFVIAIISSGLIVMSGCGKRVSTTQTE</sequence>
<protein>
    <submittedName>
        <fullName evidence="2">Uncharacterized protein</fullName>
    </submittedName>
</protein>
<dbReference type="EMBL" id="LCAU01000040">
    <property type="protein sequence ID" value="KKR95893.1"/>
    <property type="molecule type" value="Genomic_DNA"/>
</dbReference>
<feature type="transmembrane region" description="Helical" evidence="1">
    <location>
        <begin position="7"/>
        <end position="24"/>
    </location>
</feature>
<feature type="non-terminal residue" evidence="2">
    <location>
        <position position="35"/>
    </location>
</feature>
<evidence type="ECO:0000313" key="3">
    <source>
        <dbReference type="Proteomes" id="UP000034746"/>
    </source>
</evidence>
<evidence type="ECO:0000256" key="1">
    <source>
        <dbReference type="SAM" id="Phobius"/>
    </source>
</evidence>
<evidence type="ECO:0000313" key="2">
    <source>
        <dbReference type="EMBL" id="KKR95893.1"/>
    </source>
</evidence>
<dbReference type="PROSITE" id="PS51257">
    <property type="entry name" value="PROKAR_LIPOPROTEIN"/>
    <property type="match status" value="1"/>
</dbReference>
<accession>A0A0G0V4K0</accession>
<keyword evidence="1" id="KW-0812">Transmembrane</keyword>
<reference evidence="2 3" key="1">
    <citation type="journal article" date="2015" name="Nature">
        <title>rRNA introns, odd ribosomes, and small enigmatic genomes across a large radiation of phyla.</title>
        <authorList>
            <person name="Brown C.T."/>
            <person name="Hug L.A."/>
            <person name="Thomas B.C."/>
            <person name="Sharon I."/>
            <person name="Castelle C.J."/>
            <person name="Singh A."/>
            <person name="Wilkins M.J."/>
            <person name="Williams K.H."/>
            <person name="Banfield J.F."/>
        </authorList>
    </citation>
    <scope>NUCLEOTIDE SEQUENCE [LARGE SCALE GENOMIC DNA]</scope>
</reference>
<dbReference type="AlphaFoldDB" id="A0A0G0V4K0"/>
<gene>
    <name evidence="2" type="ORF">UU48_C0040G0007</name>
</gene>
<organism evidence="2 3">
    <name type="scientific">Candidatus Uhrbacteria bacterium GW2011_GWF2_41_16</name>
    <dbReference type="NCBI Taxonomy" id="1618997"/>
    <lineage>
        <taxon>Bacteria</taxon>
        <taxon>Candidatus Uhriibacteriota</taxon>
    </lineage>
</organism>
<comment type="caution">
    <text evidence="2">The sequence shown here is derived from an EMBL/GenBank/DDBJ whole genome shotgun (WGS) entry which is preliminary data.</text>
</comment>
<proteinExistence type="predicted"/>